<dbReference type="AlphaFoldDB" id="A0A3B1ADC4"/>
<keyword evidence="2 3" id="KW-0808">Transferase</keyword>
<sequence>MARVTENTLRIIGGQWRGRKLSFPKVEAIRPTPDRVRETLFNWLAPIIQGANCLDLFTGSGALGFEALSRGAASVTMCDSDPKIISTLKQHAALLKITNGAFFQTDATAFLKRNTQKFDVIFLDPPFASGLLAQCFAILSESDCLNLGAMTYVEAHSKEELPPVPDNWSQHRSKKAGDVAYYLFIKE</sequence>
<gene>
    <name evidence="3" type="ORF">MNBD_GAMMA23-1729</name>
</gene>
<dbReference type="CDD" id="cd02440">
    <property type="entry name" value="AdoMet_MTases"/>
    <property type="match status" value="1"/>
</dbReference>
<keyword evidence="1 3" id="KW-0489">Methyltransferase</keyword>
<protein>
    <submittedName>
        <fullName evidence="3">16S rRNA (Guanine(966)-N(2))-methyltransferase</fullName>
        <ecNumber evidence="3">2.1.1.171</ecNumber>
    </submittedName>
</protein>
<dbReference type="InterPro" id="IPR029063">
    <property type="entry name" value="SAM-dependent_MTases_sf"/>
</dbReference>
<dbReference type="InterPro" id="IPR002052">
    <property type="entry name" value="DNA_methylase_N6_adenine_CS"/>
</dbReference>
<evidence type="ECO:0000256" key="2">
    <source>
        <dbReference type="ARBA" id="ARBA00022679"/>
    </source>
</evidence>
<dbReference type="GO" id="GO:0003676">
    <property type="term" value="F:nucleic acid binding"/>
    <property type="evidence" value="ECO:0007669"/>
    <property type="project" value="InterPro"/>
</dbReference>
<dbReference type="InterPro" id="IPR004398">
    <property type="entry name" value="RNA_MeTrfase_RsmD"/>
</dbReference>
<organism evidence="3">
    <name type="scientific">hydrothermal vent metagenome</name>
    <dbReference type="NCBI Taxonomy" id="652676"/>
    <lineage>
        <taxon>unclassified sequences</taxon>
        <taxon>metagenomes</taxon>
        <taxon>ecological metagenomes</taxon>
    </lineage>
</organism>
<dbReference type="PANTHER" id="PTHR43542">
    <property type="entry name" value="METHYLTRANSFERASE"/>
    <property type="match status" value="1"/>
</dbReference>
<accession>A0A3B1ADC4</accession>
<dbReference type="EMBL" id="UOFT01000052">
    <property type="protein sequence ID" value="VAW96299.1"/>
    <property type="molecule type" value="Genomic_DNA"/>
</dbReference>
<dbReference type="EC" id="2.1.1.171" evidence="3"/>
<evidence type="ECO:0000313" key="3">
    <source>
        <dbReference type="EMBL" id="VAW96299.1"/>
    </source>
</evidence>
<dbReference type="NCBIfam" id="TIGR00095">
    <property type="entry name" value="16S rRNA (guanine(966)-N(2))-methyltransferase RsmD"/>
    <property type="match status" value="1"/>
</dbReference>
<dbReference type="Gene3D" id="3.40.50.150">
    <property type="entry name" value="Vaccinia Virus protein VP39"/>
    <property type="match status" value="1"/>
</dbReference>
<name>A0A3B1ADC4_9ZZZZ</name>
<dbReference type="PANTHER" id="PTHR43542:SF1">
    <property type="entry name" value="METHYLTRANSFERASE"/>
    <property type="match status" value="1"/>
</dbReference>
<dbReference type="PROSITE" id="PS00092">
    <property type="entry name" value="N6_MTASE"/>
    <property type="match status" value="1"/>
</dbReference>
<dbReference type="Pfam" id="PF03602">
    <property type="entry name" value="Cons_hypoth95"/>
    <property type="match status" value="1"/>
</dbReference>
<dbReference type="SUPFAM" id="SSF53335">
    <property type="entry name" value="S-adenosyl-L-methionine-dependent methyltransferases"/>
    <property type="match status" value="1"/>
</dbReference>
<evidence type="ECO:0000256" key="1">
    <source>
        <dbReference type="ARBA" id="ARBA00022603"/>
    </source>
</evidence>
<dbReference type="GO" id="GO:0052913">
    <property type="term" value="F:16S rRNA (guanine(966)-N(2))-methyltransferase activity"/>
    <property type="evidence" value="ECO:0007669"/>
    <property type="project" value="UniProtKB-EC"/>
</dbReference>
<dbReference type="PIRSF" id="PIRSF004553">
    <property type="entry name" value="CHP00095"/>
    <property type="match status" value="1"/>
</dbReference>
<proteinExistence type="predicted"/>
<reference evidence="3" key="1">
    <citation type="submission" date="2018-06" db="EMBL/GenBank/DDBJ databases">
        <authorList>
            <person name="Zhirakovskaya E."/>
        </authorList>
    </citation>
    <scope>NUCLEOTIDE SEQUENCE</scope>
</reference>